<dbReference type="EMBL" id="DF933835">
    <property type="protein sequence ID" value="GAM40646.1"/>
    <property type="molecule type" value="Genomic_DNA"/>
</dbReference>
<name>A0A6N4SLP8_TALPI</name>
<comment type="caution">
    <text evidence="1">The sequence shown here is derived from an EMBL/GenBank/DDBJ whole genome shotgun (WGS) entry which is preliminary data.</text>
</comment>
<protein>
    <submittedName>
        <fullName evidence="1">Uncharacterized protein</fullName>
    </submittedName>
</protein>
<keyword evidence="2" id="KW-1185">Reference proteome</keyword>
<evidence type="ECO:0000313" key="1">
    <source>
        <dbReference type="EMBL" id="GAM40646.1"/>
    </source>
</evidence>
<dbReference type="AlphaFoldDB" id="A0A6N4SLP8"/>
<proteinExistence type="predicted"/>
<organism evidence="1 2">
    <name type="scientific">Talaromyces pinophilus</name>
    <name type="common">Penicillium pinophilum</name>
    <dbReference type="NCBI Taxonomy" id="128442"/>
    <lineage>
        <taxon>Eukaryota</taxon>
        <taxon>Fungi</taxon>
        <taxon>Dikarya</taxon>
        <taxon>Ascomycota</taxon>
        <taxon>Pezizomycotina</taxon>
        <taxon>Eurotiomycetes</taxon>
        <taxon>Eurotiomycetidae</taxon>
        <taxon>Eurotiales</taxon>
        <taxon>Trichocomaceae</taxon>
        <taxon>Talaromyces</taxon>
        <taxon>Talaromyces sect. Talaromyces</taxon>
    </lineage>
</organism>
<gene>
    <name evidence="1" type="ORF">TCE0_039r13152</name>
</gene>
<dbReference type="Proteomes" id="UP000053095">
    <property type="component" value="Unassembled WGS sequence"/>
</dbReference>
<accession>A0A6N4SLP8</accession>
<reference evidence="2" key="1">
    <citation type="journal article" date="2015" name="Genome Announc.">
        <title>Draft genome sequence of Talaromyces cellulolyticus strain Y-94, a source of lignocellulosic biomass-degrading enzymes.</title>
        <authorList>
            <person name="Fujii T."/>
            <person name="Koike H."/>
            <person name="Sawayama S."/>
            <person name="Yano S."/>
            <person name="Inoue H."/>
        </authorList>
    </citation>
    <scope>NUCLEOTIDE SEQUENCE [LARGE SCALE GENOMIC DNA]</scope>
    <source>
        <strain evidence="2">Y-94</strain>
    </source>
</reference>
<sequence length="85" mass="9213">MVGGYKASEISMIEQGMGGDRAVMDFANDGIQQVIGFDTFRKDDHHGVPRYQRLAVEETYSSGHEAEEGSVAFVLGLGSVTENIC</sequence>
<evidence type="ECO:0000313" key="2">
    <source>
        <dbReference type="Proteomes" id="UP000053095"/>
    </source>
</evidence>